<dbReference type="Pfam" id="PF17147">
    <property type="entry name" value="PFOR_II"/>
    <property type="match status" value="1"/>
</dbReference>
<evidence type="ECO:0000259" key="14">
    <source>
        <dbReference type="PROSITE" id="PS51379"/>
    </source>
</evidence>
<feature type="binding site" evidence="12">
    <location>
        <position position="1107"/>
    </location>
    <ligand>
        <name>[4Fe-4S] cluster</name>
        <dbReference type="ChEBI" id="CHEBI:49883"/>
        <label>3</label>
    </ligand>
</feature>
<evidence type="ECO:0000256" key="5">
    <source>
        <dbReference type="ARBA" id="ARBA00023002"/>
    </source>
</evidence>
<dbReference type="PROSITE" id="PS51379">
    <property type="entry name" value="4FE4S_FER_2"/>
    <property type="match status" value="2"/>
</dbReference>
<feature type="binding site" evidence="12">
    <location>
        <position position="724"/>
    </location>
    <ligand>
        <name>[4Fe-4S] cluster</name>
        <dbReference type="ChEBI" id="CHEBI:49883"/>
        <label>2</label>
    </ligand>
</feature>
<dbReference type="Gene3D" id="3.40.50.920">
    <property type="match status" value="1"/>
</dbReference>
<dbReference type="Pfam" id="PF01855">
    <property type="entry name" value="POR_N"/>
    <property type="match status" value="1"/>
</dbReference>
<comment type="similarity">
    <text evidence="9">In the N-terminal section; belongs to the pyruvate:ferredoxin/flavodoxin oxidoreductase family.</text>
</comment>
<reference evidence="15" key="1">
    <citation type="submission" date="2022-08" db="EMBL/GenBank/DDBJ databases">
        <title>Novel sulphate-reducing endosymbionts in the free-living metamonad Anaeramoeba.</title>
        <authorList>
            <person name="Jerlstrom-Hultqvist J."/>
            <person name="Cepicka I."/>
            <person name="Gallot-Lavallee L."/>
            <person name="Salas-Leiva D."/>
            <person name="Curtis B.A."/>
            <person name="Zahonova K."/>
            <person name="Pipaliya S."/>
            <person name="Dacks J."/>
            <person name="Roger A.J."/>
        </authorList>
    </citation>
    <scope>NUCLEOTIDE SEQUENCE</scope>
    <source>
        <strain evidence="15">Busselton2</strain>
    </source>
</reference>
<organism evidence="15 16">
    <name type="scientific">Anaeramoeba flamelloides</name>
    <dbReference type="NCBI Taxonomy" id="1746091"/>
    <lineage>
        <taxon>Eukaryota</taxon>
        <taxon>Metamonada</taxon>
        <taxon>Anaeramoebidae</taxon>
        <taxon>Anaeramoeba</taxon>
    </lineage>
</organism>
<dbReference type="SUPFAM" id="SSF53323">
    <property type="entry name" value="Pyruvate-ferredoxin oxidoreductase, PFOR, domain III"/>
    <property type="match status" value="1"/>
</dbReference>
<dbReference type="InterPro" id="IPR017896">
    <property type="entry name" value="4Fe4S_Fe-S-bd"/>
</dbReference>
<feature type="binding site" evidence="12">
    <location>
        <position position="845"/>
    </location>
    <ligand>
        <name>[4Fe-4S] cluster</name>
        <dbReference type="ChEBI" id="CHEBI:49883"/>
        <label>3</label>
    </ligand>
</feature>
<dbReference type="FunFam" id="3.40.50.970:FF:000041">
    <property type="entry name" value="Pyruvate:ferredoxin (Flavodoxin) oxidoreductase"/>
    <property type="match status" value="1"/>
</dbReference>
<comment type="cofactor">
    <cofactor evidence="12">
        <name>[4Fe-4S] cluster</name>
        <dbReference type="ChEBI" id="CHEBI:49883"/>
    </cofactor>
    <text evidence="12">Binds 3 [4Fe-4S] clusters per subunit.</text>
</comment>
<dbReference type="InterPro" id="IPR033412">
    <property type="entry name" value="PFOR_II"/>
</dbReference>
<evidence type="ECO:0000256" key="3">
    <source>
        <dbReference type="ARBA" id="ARBA00022723"/>
    </source>
</evidence>
<comment type="catalytic activity">
    <reaction evidence="8">
        <text>pyruvate + NADP(+) + CoA = acetyl-CoA + CO2 + NADPH</text>
        <dbReference type="Rhea" id="RHEA:17425"/>
        <dbReference type="ChEBI" id="CHEBI:15361"/>
        <dbReference type="ChEBI" id="CHEBI:16526"/>
        <dbReference type="ChEBI" id="CHEBI:57287"/>
        <dbReference type="ChEBI" id="CHEBI:57288"/>
        <dbReference type="ChEBI" id="CHEBI:57783"/>
        <dbReference type="ChEBI" id="CHEBI:58349"/>
        <dbReference type="EC" id="1.2.1.51"/>
    </reaction>
</comment>
<feature type="binding site" evidence="12">
    <location>
        <position position="778"/>
    </location>
    <ligand>
        <name>[4Fe-4S] cluster</name>
        <dbReference type="ChEBI" id="CHEBI:49883"/>
        <label>2</label>
    </ligand>
</feature>
<evidence type="ECO:0000256" key="11">
    <source>
        <dbReference type="ARBA" id="ARBA00076877"/>
    </source>
</evidence>
<dbReference type="EC" id="1.2.1.51" evidence="10"/>
<feature type="domain" description="4Fe-4S ferredoxin-type" evidence="14">
    <location>
        <begin position="705"/>
        <end position="734"/>
    </location>
</feature>
<dbReference type="PROSITE" id="PS00198">
    <property type="entry name" value="4FE4S_FER_1"/>
    <property type="match status" value="1"/>
</dbReference>
<dbReference type="PANTHER" id="PTHR32154">
    <property type="entry name" value="PYRUVATE-FLAVODOXIN OXIDOREDUCTASE-RELATED"/>
    <property type="match status" value="1"/>
</dbReference>
<dbReference type="Gene3D" id="3.40.920.10">
    <property type="entry name" value="Pyruvate-ferredoxin oxidoreductase, PFOR, domain III"/>
    <property type="match status" value="1"/>
</dbReference>
<dbReference type="GO" id="GO:0006979">
    <property type="term" value="P:response to oxidative stress"/>
    <property type="evidence" value="ECO:0007669"/>
    <property type="project" value="TreeGrafter"/>
</dbReference>
<keyword evidence="3 12" id="KW-0479">Metal-binding</keyword>
<dbReference type="GO" id="GO:0051539">
    <property type="term" value="F:4 iron, 4 sulfur cluster binding"/>
    <property type="evidence" value="ECO:0007669"/>
    <property type="project" value="UniProtKB-KW"/>
</dbReference>
<evidence type="ECO:0000313" key="15">
    <source>
        <dbReference type="EMBL" id="KAJ3432189.1"/>
    </source>
</evidence>
<dbReference type="CDD" id="cd07034">
    <property type="entry name" value="TPP_PYR_PFOR_IOR-alpha_like"/>
    <property type="match status" value="1"/>
</dbReference>
<feature type="compositionally biased region" description="Polar residues" evidence="13">
    <location>
        <begin position="1034"/>
        <end position="1054"/>
    </location>
</feature>
<dbReference type="AlphaFoldDB" id="A0AAV7YXR9"/>
<dbReference type="FunFam" id="3.40.50.970:FF:000012">
    <property type="entry name" value="Pyruvate:ferredoxin (Flavodoxin) oxidoreductase"/>
    <property type="match status" value="1"/>
</dbReference>
<dbReference type="InterPro" id="IPR017900">
    <property type="entry name" value="4Fe4S_Fe_S_CS"/>
</dbReference>
<dbReference type="InterPro" id="IPR011766">
    <property type="entry name" value="TPP_enzyme_TPP-bd"/>
</dbReference>
<comment type="caution">
    <text evidence="15">The sequence shown here is derived from an EMBL/GenBank/DDBJ whole genome shotgun (WGS) entry which is preliminary data.</text>
</comment>
<dbReference type="SUPFAM" id="SSF52922">
    <property type="entry name" value="TK C-terminal domain-like"/>
    <property type="match status" value="1"/>
</dbReference>
<evidence type="ECO:0000256" key="2">
    <source>
        <dbReference type="ARBA" id="ARBA00022485"/>
    </source>
</evidence>
<evidence type="ECO:0000256" key="13">
    <source>
        <dbReference type="SAM" id="MobiDB-lite"/>
    </source>
</evidence>
<dbReference type="PIRSF" id="PIRSF000159">
    <property type="entry name" value="NifJ"/>
    <property type="match status" value="1"/>
</dbReference>
<dbReference type="Pfam" id="PF01558">
    <property type="entry name" value="POR"/>
    <property type="match status" value="1"/>
</dbReference>
<feature type="binding site" evidence="12">
    <location>
        <position position="781"/>
    </location>
    <ligand>
        <name>[4Fe-4S] cluster</name>
        <dbReference type="ChEBI" id="CHEBI:49883"/>
        <label>2</label>
    </ligand>
</feature>
<dbReference type="InterPro" id="IPR029061">
    <property type="entry name" value="THDP-binding"/>
</dbReference>
<dbReference type="Gene3D" id="3.40.50.970">
    <property type="match status" value="2"/>
</dbReference>
<feature type="binding site" evidence="12">
    <location>
        <position position="720"/>
    </location>
    <ligand>
        <name>[4Fe-4S] cluster</name>
        <dbReference type="ChEBI" id="CHEBI:49883"/>
        <label>1</label>
    </ligand>
</feature>
<dbReference type="InterPro" id="IPR019456">
    <property type="entry name" value="Pyrv-flavodox_OxRtase_EKR"/>
</dbReference>
<dbReference type="SUPFAM" id="SSF52518">
    <property type="entry name" value="Thiamin diphosphate-binding fold (THDP-binding)"/>
    <property type="match status" value="2"/>
</dbReference>
<protein>
    <recommendedName>
        <fullName evidence="10">pyruvate dehydrogenase (NADP(+))</fullName>
        <ecNumber evidence="10">1.2.1.51</ecNumber>
    </recommendedName>
    <alternativeName>
        <fullName evidence="11">Pyruvate:NADP(+) oxidoreductase</fullName>
    </alternativeName>
</protein>
<accession>A0AAV7YXR9</accession>
<dbReference type="Pfam" id="PF13183">
    <property type="entry name" value="Fer4_8"/>
    <property type="match status" value="1"/>
</dbReference>
<dbReference type="FunFam" id="3.40.50.920:FF:000007">
    <property type="entry name" value="Pyruvate:ferredoxin (Flavodoxin) oxidoreductase"/>
    <property type="match status" value="1"/>
</dbReference>
<feature type="binding site" evidence="12">
    <location>
        <position position="714"/>
    </location>
    <ligand>
        <name>[4Fe-4S] cluster</name>
        <dbReference type="ChEBI" id="CHEBI:49883"/>
        <label>1</label>
    </ligand>
</feature>
<keyword evidence="1" id="KW-0813">Transport</keyword>
<dbReference type="InterPro" id="IPR009014">
    <property type="entry name" value="Transketo_C/PFOR_II"/>
</dbReference>
<dbReference type="InterPro" id="IPR002869">
    <property type="entry name" value="Pyrv_flavodox_OxRed_cen"/>
</dbReference>
<feature type="region of interest" description="Disordered" evidence="13">
    <location>
        <begin position="1034"/>
        <end position="1055"/>
    </location>
</feature>
<dbReference type="PANTHER" id="PTHR32154:SF0">
    <property type="entry name" value="PYRUVATE-FLAVODOXIN OXIDOREDUCTASE-RELATED"/>
    <property type="match status" value="1"/>
</dbReference>
<keyword evidence="15" id="KW-0670">Pyruvate</keyword>
<evidence type="ECO:0000313" key="16">
    <source>
        <dbReference type="Proteomes" id="UP001146793"/>
    </source>
</evidence>
<dbReference type="NCBIfam" id="TIGR02176">
    <property type="entry name" value="pyruv_ox_red"/>
    <property type="match status" value="1"/>
</dbReference>
<dbReference type="GO" id="GO:0022900">
    <property type="term" value="P:electron transport chain"/>
    <property type="evidence" value="ECO:0007669"/>
    <property type="project" value="InterPro"/>
</dbReference>
<name>A0AAV7YXR9_9EUKA</name>
<dbReference type="EMBL" id="JANTQA010000047">
    <property type="protein sequence ID" value="KAJ3432189.1"/>
    <property type="molecule type" value="Genomic_DNA"/>
</dbReference>
<dbReference type="InterPro" id="IPR050722">
    <property type="entry name" value="Pyruvate:ferred/Flavod_OxRd"/>
</dbReference>
<dbReference type="CDD" id="cd03377">
    <property type="entry name" value="TPP_PFOR_PNO"/>
    <property type="match status" value="1"/>
</dbReference>
<dbReference type="SUPFAM" id="SSF54862">
    <property type="entry name" value="4Fe-4S ferredoxins"/>
    <property type="match status" value="1"/>
</dbReference>
<feature type="binding site" evidence="12">
    <location>
        <position position="717"/>
    </location>
    <ligand>
        <name>[4Fe-4S] cluster</name>
        <dbReference type="ChEBI" id="CHEBI:49883"/>
        <label>1</label>
    </ligand>
</feature>
<dbReference type="InterPro" id="IPR019752">
    <property type="entry name" value="Pyrv/ketoisovalerate_OxRed_cat"/>
</dbReference>
<evidence type="ECO:0000256" key="9">
    <source>
        <dbReference type="ARBA" id="ARBA00061065"/>
    </source>
</evidence>
<dbReference type="FunFam" id="3.30.70.20:FF:000022">
    <property type="entry name" value="Pyruvate:ferredoxin (Flavodoxin) oxidoreductase"/>
    <property type="match status" value="1"/>
</dbReference>
<evidence type="ECO:0000256" key="12">
    <source>
        <dbReference type="PIRSR" id="PIRSR000159-50"/>
    </source>
</evidence>
<feature type="binding site" evidence="12">
    <location>
        <position position="785"/>
    </location>
    <ligand>
        <name>[4Fe-4S] cluster</name>
        <dbReference type="ChEBI" id="CHEBI:49883"/>
        <label>1</label>
    </ligand>
</feature>
<feature type="binding site" evidence="12">
    <location>
        <position position="870"/>
    </location>
    <ligand>
        <name>[4Fe-4S] cluster</name>
        <dbReference type="ChEBI" id="CHEBI:49883"/>
        <label>3</label>
    </ligand>
</feature>
<dbReference type="SMART" id="SM00890">
    <property type="entry name" value="EKR"/>
    <property type="match status" value="1"/>
</dbReference>
<dbReference type="InterPro" id="IPR011895">
    <property type="entry name" value="Pyrv_flavodox_OxRed"/>
</dbReference>
<dbReference type="GO" id="GO:0005506">
    <property type="term" value="F:iron ion binding"/>
    <property type="evidence" value="ECO:0007669"/>
    <property type="project" value="InterPro"/>
</dbReference>
<evidence type="ECO:0000256" key="8">
    <source>
        <dbReference type="ARBA" id="ARBA00053024"/>
    </source>
</evidence>
<dbReference type="FunFam" id="3.40.920.10:FF:000001">
    <property type="entry name" value="Pyruvate:ferredoxin (Flavodoxin) oxidoreductase"/>
    <property type="match status" value="1"/>
</dbReference>
<evidence type="ECO:0000256" key="10">
    <source>
        <dbReference type="ARBA" id="ARBA00067011"/>
    </source>
</evidence>
<evidence type="ECO:0000256" key="7">
    <source>
        <dbReference type="ARBA" id="ARBA00023014"/>
    </source>
</evidence>
<evidence type="ECO:0000256" key="6">
    <source>
        <dbReference type="ARBA" id="ARBA00023004"/>
    </source>
</evidence>
<dbReference type="GO" id="GO:0050243">
    <property type="term" value="F:pyruvate dehydrogenase (NADP+) activity"/>
    <property type="evidence" value="ECO:0007669"/>
    <property type="project" value="UniProtKB-EC"/>
</dbReference>
<dbReference type="Gene3D" id="3.30.70.20">
    <property type="match status" value="1"/>
</dbReference>
<sequence length="1216" mass="135434">MLLTRKKKSSFTNILKQTTGLKRSLSKKIVPIDGNTAASSVAYRMSENVFLFPITPATPMGENADIWNSNKVKNIYDTIPDVILMQSEGGAAGALHGALVSGGLPTTFTAAQGLLLMIPNMYRISGEFWPAVFHVSARVIGRNGLSIYGDQSDVMAVRSTGFSILCSGTVQECGDFALLSHLASLTSGGPFLHFFDGFRTSHEINSIENFTNEELKKFVDMDALQRHRERALNPEHPYCLGTIQQTDLGFQGIESYNKEVNAIPGIVENYMKKIHELTGRKYHLFDYVGHPEAEQIIIMMGSGTQPTEELIKKYVKEDNKKIGVIKVRLFRPFSKKHLLEAMPATVKKIAVLDKCKDSGSIGEPLYLDICCALHKMDVDIIGGRYGVHGKEFTPAMVHAVFENLNKKKPKNNFTVGINDDVTFTSLEVGEPIDILPKGTQQCLFWGIGSDGTVGANKNAIKIIVNNTDLYGQGHFAYSAHKSGGITISHLRFGPEPINASYEITNADYIACHCTPWVHKFDLLKPAKQNSIFLLNSPYNTVEELEKFLPTEKKREIAQKNLKFYNINASQIAEDVGLSGRINMVMQTAFFKLSQVIEEKKSIELLKKAIEKEYKIKGQVIIEKNWNAVDQTIENIVEINYPREKWLNLKKDPIKEIDESLPDYYYDIMEPVSKLEANNIPVSKFPFSGYMPSSTTQYEKRGIARTVPDWQSDKCVQCNLCSFVCPSSVIRPFLLTKKEAENAPYGYTTIKATGVDAKDAKEEALDFKIQISPYDCTGCNTCVANCPTEALVMKPLQEVVDKEQEFWDYSLGLSKNSDKATFKTSNIKGSQFMKPLIEFPGACSGCNETPIVKLVTQLFGEQMMIANSTGCSCVWGGTLPSNPWTTNEKGYGPSWGQSLFEDTAEYGLGMAKAVQARRSKLEILVTKTLEDRSGIKDEIVDALQGWLNNFGDREKSFEFGEKLKELILGEKNYKDNKYLKQIIQQKDMLAKKSQWIIGGDGWAYDIGYGGLDHVLASGENLNILVLDSEVYSNTGGHASKSTPRSGVAKFTSSGKNTKKKDLGAMAMTYGDVYVASICLNADPKQALKALIEAEAYGGVSLVIAYTPCIAHGIRGGMGKTTEVNKLAVKIGYTSLYRFNPDNSKKNKPIFSLDSKKPKAGFEDFVKKQIRFDSLKYTYPELAKVKLSELEEDITEKYNSYNRIVQTQKLLNKKKKKK</sequence>
<feature type="binding site" evidence="12">
    <location>
        <position position="775"/>
    </location>
    <ligand>
        <name>[4Fe-4S] cluster</name>
        <dbReference type="ChEBI" id="CHEBI:49883"/>
        <label>2</label>
    </ligand>
</feature>
<keyword evidence="4" id="KW-0249">Electron transport</keyword>
<dbReference type="Pfam" id="PF10371">
    <property type="entry name" value="EKR"/>
    <property type="match status" value="1"/>
</dbReference>
<feature type="domain" description="4Fe-4S ferredoxin-type" evidence="14">
    <location>
        <begin position="766"/>
        <end position="795"/>
    </location>
</feature>
<dbReference type="Proteomes" id="UP001146793">
    <property type="component" value="Unassembled WGS sequence"/>
</dbReference>
<keyword evidence="6 12" id="KW-0408">Iron</keyword>
<gene>
    <name evidence="15" type="ORF">M0812_21120</name>
</gene>
<keyword evidence="5" id="KW-0560">Oxidoreductase</keyword>
<proteinExistence type="inferred from homology"/>
<keyword evidence="7 12" id="KW-0411">Iron-sulfur</keyword>
<evidence type="ECO:0000256" key="1">
    <source>
        <dbReference type="ARBA" id="ARBA00022448"/>
    </source>
</evidence>
<dbReference type="GO" id="GO:0030976">
    <property type="term" value="F:thiamine pyrophosphate binding"/>
    <property type="evidence" value="ECO:0007669"/>
    <property type="project" value="InterPro"/>
</dbReference>
<dbReference type="Pfam" id="PF02775">
    <property type="entry name" value="TPP_enzyme_C"/>
    <property type="match status" value="1"/>
</dbReference>
<feature type="binding site" evidence="12">
    <location>
        <position position="842"/>
    </location>
    <ligand>
        <name>[4Fe-4S] cluster</name>
        <dbReference type="ChEBI" id="CHEBI:49883"/>
        <label>3</label>
    </ligand>
</feature>
<keyword evidence="2 12" id="KW-0004">4Fe-4S</keyword>
<evidence type="ECO:0000256" key="4">
    <source>
        <dbReference type="ARBA" id="ARBA00022982"/>
    </source>
</evidence>
<dbReference type="InterPro" id="IPR002880">
    <property type="entry name" value="Pyrv_Fd/Flavodoxin_OxRdtase_N"/>
</dbReference>